<evidence type="ECO:0000313" key="2">
    <source>
        <dbReference type="Proteomes" id="UP000001307"/>
    </source>
</evidence>
<gene>
    <name evidence="1" type="ORF">GSOID_T00008329001</name>
</gene>
<dbReference type="Proteomes" id="UP000001307">
    <property type="component" value="Unassembled WGS sequence"/>
</dbReference>
<name>E4XDT1_OIKDI</name>
<protein>
    <submittedName>
        <fullName evidence="1">Uncharacterized protein</fullName>
    </submittedName>
</protein>
<dbReference type="AlphaFoldDB" id="E4XDT1"/>
<reference evidence="1" key="1">
    <citation type="journal article" date="2010" name="Science">
        <title>Plasticity of animal genome architecture unmasked by rapid evolution of a pelagic tunicate.</title>
        <authorList>
            <person name="Denoeud F."/>
            <person name="Henriet S."/>
            <person name="Mungpakdee S."/>
            <person name="Aury J.M."/>
            <person name="Da Silva C."/>
            <person name="Brinkmann H."/>
            <person name="Mikhaleva J."/>
            <person name="Olsen L.C."/>
            <person name="Jubin C."/>
            <person name="Canestro C."/>
            <person name="Bouquet J.M."/>
            <person name="Danks G."/>
            <person name="Poulain J."/>
            <person name="Campsteijn C."/>
            <person name="Adamski M."/>
            <person name="Cross I."/>
            <person name="Yadetie F."/>
            <person name="Muffato M."/>
            <person name="Louis A."/>
            <person name="Butcher S."/>
            <person name="Tsagkogeorga G."/>
            <person name="Konrad A."/>
            <person name="Singh S."/>
            <person name="Jensen M.F."/>
            <person name="Cong E.H."/>
            <person name="Eikeseth-Otteraa H."/>
            <person name="Noel B."/>
            <person name="Anthouard V."/>
            <person name="Porcel B.M."/>
            <person name="Kachouri-Lafond R."/>
            <person name="Nishino A."/>
            <person name="Ugolini M."/>
            <person name="Chourrout P."/>
            <person name="Nishida H."/>
            <person name="Aasland R."/>
            <person name="Huzurbazar S."/>
            <person name="Westhof E."/>
            <person name="Delsuc F."/>
            <person name="Lehrach H."/>
            <person name="Reinhardt R."/>
            <person name="Weissenbach J."/>
            <person name="Roy S.W."/>
            <person name="Artiguenave F."/>
            <person name="Postlethwait J.H."/>
            <person name="Manak J.R."/>
            <person name="Thompson E.M."/>
            <person name="Jaillon O."/>
            <person name="Du Pasquier L."/>
            <person name="Boudinot P."/>
            <person name="Liberles D.A."/>
            <person name="Volff J.N."/>
            <person name="Philippe H."/>
            <person name="Lenhard B."/>
            <person name="Roest Crollius H."/>
            <person name="Wincker P."/>
            <person name="Chourrout D."/>
        </authorList>
    </citation>
    <scope>NUCLEOTIDE SEQUENCE [LARGE SCALE GENOMIC DNA]</scope>
</reference>
<accession>E4XDT1</accession>
<dbReference type="EMBL" id="FN653040">
    <property type="protein sequence ID" value="CBY19320.1"/>
    <property type="molecule type" value="Genomic_DNA"/>
</dbReference>
<proteinExistence type="predicted"/>
<sequence>MRVRTLELYKQCLKVSKDLKMSDQAWAYSRVQKEFRQRVHPGNKDLLLEKAELFVSERPLL</sequence>
<organism evidence="1">
    <name type="scientific">Oikopleura dioica</name>
    <name type="common">Tunicate</name>
    <dbReference type="NCBI Taxonomy" id="34765"/>
    <lineage>
        <taxon>Eukaryota</taxon>
        <taxon>Metazoa</taxon>
        <taxon>Chordata</taxon>
        <taxon>Tunicata</taxon>
        <taxon>Appendicularia</taxon>
        <taxon>Copelata</taxon>
        <taxon>Oikopleuridae</taxon>
        <taxon>Oikopleura</taxon>
    </lineage>
</organism>
<keyword evidence="2" id="KW-1185">Reference proteome</keyword>
<dbReference type="InParanoid" id="E4XDT1"/>
<evidence type="ECO:0000313" key="1">
    <source>
        <dbReference type="EMBL" id="CBY19320.1"/>
    </source>
</evidence>